<name>A0AAV1RH25_9ROSI</name>
<dbReference type="Proteomes" id="UP001314170">
    <property type="component" value="Unassembled WGS sequence"/>
</dbReference>
<proteinExistence type="predicted"/>
<evidence type="ECO:0000256" key="1">
    <source>
        <dbReference type="SAM" id="MobiDB-lite"/>
    </source>
</evidence>
<feature type="compositionally biased region" description="Basic and acidic residues" evidence="1">
    <location>
        <begin position="1"/>
        <end position="20"/>
    </location>
</feature>
<comment type="caution">
    <text evidence="2">The sequence shown here is derived from an EMBL/GenBank/DDBJ whole genome shotgun (WGS) entry which is preliminary data.</text>
</comment>
<organism evidence="2 3">
    <name type="scientific">Dovyalis caffra</name>
    <dbReference type="NCBI Taxonomy" id="77055"/>
    <lineage>
        <taxon>Eukaryota</taxon>
        <taxon>Viridiplantae</taxon>
        <taxon>Streptophyta</taxon>
        <taxon>Embryophyta</taxon>
        <taxon>Tracheophyta</taxon>
        <taxon>Spermatophyta</taxon>
        <taxon>Magnoliopsida</taxon>
        <taxon>eudicotyledons</taxon>
        <taxon>Gunneridae</taxon>
        <taxon>Pentapetalae</taxon>
        <taxon>rosids</taxon>
        <taxon>fabids</taxon>
        <taxon>Malpighiales</taxon>
        <taxon>Salicaceae</taxon>
        <taxon>Flacourtieae</taxon>
        <taxon>Dovyalis</taxon>
    </lineage>
</organism>
<evidence type="ECO:0000313" key="3">
    <source>
        <dbReference type="Proteomes" id="UP001314170"/>
    </source>
</evidence>
<keyword evidence="3" id="KW-1185">Reference proteome</keyword>
<protein>
    <submittedName>
        <fullName evidence="2">Uncharacterized protein</fullName>
    </submittedName>
</protein>
<feature type="region of interest" description="Disordered" evidence="1">
    <location>
        <begin position="1"/>
        <end position="24"/>
    </location>
</feature>
<accession>A0AAV1RH25</accession>
<dbReference type="EMBL" id="CAWUPB010000994">
    <property type="protein sequence ID" value="CAK7335914.1"/>
    <property type="molecule type" value="Genomic_DNA"/>
</dbReference>
<gene>
    <name evidence="2" type="ORF">DCAF_LOCUS10917</name>
</gene>
<sequence>MVRTSPDPEVKKRKNSECGKHVKKKKLKEAVHELHAIREDNEQIKSEKNFMIQNLQLMQVGIEQQKAEFCVSQNKAITAQENIVETLWQELLTQHLMAGSNQLEVAAQCSVSSLNAGWDDRMPSKAKQSSDCIIELKHRQMVLKMKIDLLCKMIINDESKKQA</sequence>
<reference evidence="2 3" key="1">
    <citation type="submission" date="2024-01" db="EMBL/GenBank/DDBJ databases">
        <authorList>
            <person name="Waweru B."/>
        </authorList>
    </citation>
    <scope>NUCLEOTIDE SEQUENCE [LARGE SCALE GENOMIC DNA]</scope>
</reference>
<dbReference type="AlphaFoldDB" id="A0AAV1RH25"/>
<evidence type="ECO:0000313" key="2">
    <source>
        <dbReference type="EMBL" id="CAK7335914.1"/>
    </source>
</evidence>